<feature type="compositionally biased region" description="Basic residues" evidence="1">
    <location>
        <begin position="98"/>
        <end position="124"/>
    </location>
</feature>
<reference evidence="2" key="1">
    <citation type="journal article" date="2021" name="PeerJ">
        <title>Extensive microbial diversity within the chicken gut microbiome revealed by metagenomics and culture.</title>
        <authorList>
            <person name="Gilroy R."/>
            <person name="Ravi A."/>
            <person name="Getino M."/>
            <person name="Pursley I."/>
            <person name="Horton D.L."/>
            <person name="Alikhan N.F."/>
            <person name="Baker D."/>
            <person name="Gharbi K."/>
            <person name="Hall N."/>
            <person name="Watson M."/>
            <person name="Adriaenssens E.M."/>
            <person name="Foster-Nyarko E."/>
            <person name="Jarju S."/>
            <person name="Secka A."/>
            <person name="Antonio M."/>
            <person name="Oren A."/>
            <person name="Chaudhuri R.R."/>
            <person name="La Ragione R."/>
            <person name="Hildebrand F."/>
            <person name="Pallen M.J."/>
        </authorList>
    </citation>
    <scope>NUCLEOTIDE SEQUENCE</scope>
    <source>
        <strain evidence="2">ChiHejej3B27-2180</strain>
    </source>
</reference>
<evidence type="ECO:0000313" key="2">
    <source>
        <dbReference type="EMBL" id="HIW69816.1"/>
    </source>
</evidence>
<dbReference type="EMBL" id="DXGK01000008">
    <property type="protein sequence ID" value="HIW69816.1"/>
    <property type="molecule type" value="Genomic_DNA"/>
</dbReference>
<evidence type="ECO:0000256" key="1">
    <source>
        <dbReference type="SAM" id="MobiDB-lite"/>
    </source>
</evidence>
<feature type="compositionally biased region" description="Basic and acidic residues" evidence="1">
    <location>
        <begin position="1"/>
        <end position="12"/>
    </location>
</feature>
<gene>
    <name evidence="2" type="ORF">H9876_00305</name>
</gene>
<organism evidence="2 3">
    <name type="scientific">Candidatus Limosilactobacillus merdipullorum</name>
    <dbReference type="NCBI Taxonomy" id="2838653"/>
    <lineage>
        <taxon>Bacteria</taxon>
        <taxon>Bacillati</taxon>
        <taxon>Bacillota</taxon>
        <taxon>Bacilli</taxon>
        <taxon>Lactobacillales</taxon>
        <taxon>Lactobacillaceae</taxon>
        <taxon>Limosilactobacillus</taxon>
    </lineage>
</organism>
<proteinExistence type="predicted"/>
<dbReference type="AlphaFoldDB" id="A0A9D1QPL0"/>
<reference evidence="2" key="2">
    <citation type="submission" date="2021-04" db="EMBL/GenBank/DDBJ databases">
        <authorList>
            <person name="Gilroy R."/>
        </authorList>
    </citation>
    <scope>NUCLEOTIDE SEQUENCE</scope>
    <source>
        <strain evidence="2">ChiHejej3B27-2180</strain>
    </source>
</reference>
<name>A0A9D1QPL0_9LACO</name>
<accession>A0A9D1QPL0</accession>
<comment type="caution">
    <text evidence="2">The sequence shown here is derived from an EMBL/GenBank/DDBJ whole genome shotgun (WGS) entry which is preliminary data.</text>
</comment>
<feature type="region of interest" description="Disordered" evidence="1">
    <location>
        <begin position="1"/>
        <end position="25"/>
    </location>
</feature>
<sequence length="124" mass="13582">MATQKKKDDQPKYDFAAGDVVESPKFGPLDHGFSGKVGNVYNNSLLVSIDKFDPADQSGVNELNGRAIVRMSKAKALSKVPRQPKDEAEDSGEEKTKSSSRKKSMKKSSTKKTSTKKSTKKTDK</sequence>
<evidence type="ECO:0008006" key="4">
    <source>
        <dbReference type="Google" id="ProtNLM"/>
    </source>
</evidence>
<feature type="region of interest" description="Disordered" evidence="1">
    <location>
        <begin position="74"/>
        <end position="124"/>
    </location>
</feature>
<dbReference type="Proteomes" id="UP000886878">
    <property type="component" value="Unassembled WGS sequence"/>
</dbReference>
<protein>
    <recommendedName>
        <fullName evidence="4">DUF2187 domain-containing protein</fullName>
    </recommendedName>
</protein>
<evidence type="ECO:0000313" key="3">
    <source>
        <dbReference type="Proteomes" id="UP000886878"/>
    </source>
</evidence>